<evidence type="ECO:0000256" key="14">
    <source>
        <dbReference type="ARBA" id="ARBA00040779"/>
    </source>
</evidence>
<organism evidence="17 18">
    <name type="scientific">Huso huso</name>
    <name type="common">Beluga</name>
    <name type="synonym">Acipenser huso</name>
    <dbReference type="NCBI Taxonomy" id="61971"/>
    <lineage>
        <taxon>Eukaryota</taxon>
        <taxon>Metazoa</taxon>
        <taxon>Chordata</taxon>
        <taxon>Craniata</taxon>
        <taxon>Vertebrata</taxon>
        <taxon>Euteleostomi</taxon>
        <taxon>Actinopterygii</taxon>
        <taxon>Chondrostei</taxon>
        <taxon>Acipenseriformes</taxon>
        <taxon>Acipenseridae</taxon>
        <taxon>Huso</taxon>
    </lineage>
</organism>
<keyword evidence="10" id="KW-0333">Golgi apparatus</keyword>
<keyword evidence="12" id="KW-0464">Manganese</keyword>
<comment type="similarity">
    <text evidence="4">Belongs to the glycosyltransferase 6 family.</text>
</comment>
<evidence type="ECO:0000256" key="16">
    <source>
        <dbReference type="ARBA" id="ARBA00048429"/>
    </source>
</evidence>
<evidence type="ECO:0000313" key="18">
    <source>
        <dbReference type="Proteomes" id="UP001369086"/>
    </source>
</evidence>
<evidence type="ECO:0000313" key="17">
    <source>
        <dbReference type="EMBL" id="KAK6481015.1"/>
    </source>
</evidence>
<dbReference type="Pfam" id="PF03414">
    <property type="entry name" value="Glyco_transf_6"/>
    <property type="match status" value="1"/>
</dbReference>
<keyword evidence="18" id="KW-1185">Reference proteome</keyword>
<keyword evidence="7" id="KW-0812">Transmembrane</keyword>
<evidence type="ECO:0000256" key="3">
    <source>
        <dbReference type="ARBA" id="ARBA00004922"/>
    </source>
</evidence>
<dbReference type="PANTHER" id="PTHR10462:SF26">
    <property type="entry name" value="N-ACETYLLACTOSAMINIDE ALPHA-1,3-GALACTOSYLTRANSFERASE"/>
    <property type="match status" value="1"/>
</dbReference>
<comment type="subcellular location">
    <subcellularLocation>
        <location evidence="2">Golgi apparatus</location>
        <location evidence="2">Golgi stack membrane</location>
        <topology evidence="2">Single-pass type II membrane protein</topology>
    </subcellularLocation>
</comment>
<gene>
    <name evidence="17" type="ORF">HHUSO_G17147</name>
</gene>
<evidence type="ECO:0000256" key="10">
    <source>
        <dbReference type="ARBA" id="ARBA00023034"/>
    </source>
</evidence>
<evidence type="ECO:0000256" key="5">
    <source>
        <dbReference type="ARBA" id="ARBA00022676"/>
    </source>
</evidence>
<dbReference type="EC" id="2.4.1.87" evidence="13"/>
<evidence type="ECO:0000256" key="15">
    <source>
        <dbReference type="ARBA" id="ARBA00042230"/>
    </source>
</evidence>
<keyword evidence="8" id="KW-0479">Metal-binding</keyword>
<proteinExistence type="inferred from homology"/>
<dbReference type="PANTHER" id="PTHR10462">
    <property type="entry name" value="GLYCOSYLTRANSFERASE-RELATED"/>
    <property type="match status" value="1"/>
</dbReference>
<evidence type="ECO:0000256" key="13">
    <source>
        <dbReference type="ARBA" id="ARBA00038937"/>
    </source>
</evidence>
<keyword evidence="11" id="KW-0472">Membrane</keyword>
<dbReference type="SUPFAM" id="SSF53448">
    <property type="entry name" value="Nucleotide-diphospho-sugar transferases"/>
    <property type="match status" value="1"/>
</dbReference>
<reference evidence="17 18" key="1">
    <citation type="submission" date="2021-05" db="EMBL/GenBank/DDBJ databases">
        <authorList>
            <person name="Zahm M."/>
            <person name="Klopp C."/>
            <person name="Cabau C."/>
            <person name="Kuhl H."/>
            <person name="Suciu R."/>
            <person name="Ciorpac M."/>
            <person name="Holostenco D."/>
            <person name="Gessner J."/>
            <person name="Wuertz S."/>
            <person name="Hohne C."/>
            <person name="Stock M."/>
            <person name="Gislard M."/>
            <person name="Lluch J."/>
            <person name="Milhes M."/>
            <person name="Lampietro C."/>
            <person name="Lopez Roques C."/>
            <person name="Donnadieu C."/>
            <person name="Du K."/>
            <person name="Schartl M."/>
            <person name="Guiguen Y."/>
        </authorList>
    </citation>
    <scope>NUCLEOTIDE SEQUENCE [LARGE SCALE GENOMIC DNA]</scope>
    <source>
        <strain evidence="17">Hh-F2</strain>
        <tissue evidence="17">Blood</tissue>
    </source>
</reference>
<keyword evidence="6" id="KW-0808">Transferase</keyword>
<dbReference type="InterPro" id="IPR005076">
    <property type="entry name" value="Glyco_trans_6"/>
</dbReference>
<protein>
    <recommendedName>
        <fullName evidence="14">N-acetyllactosaminide alpha-1,3-galactosyltransferase</fullName>
        <ecNumber evidence="13">2.4.1.87</ecNumber>
    </recommendedName>
    <alternativeName>
        <fullName evidence="15">UDP-galactose:beta-D-galactosyl-1,4-N-acetyl-D-glucosaminide alpha-1,3-galactosyltransferase</fullName>
    </alternativeName>
</protein>
<evidence type="ECO:0000256" key="1">
    <source>
        <dbReference type="ARBA" id="ARBA00001936"/>
    </source>
</evidence>
<comment type="caution">
    <text evidence="17">The sequence shown here is derived from an EMBL/GenBank/DDBJ whole genome shotgun (WGS) entry which is preliminary data.</text>
</comment>
<evidence type="ECO:0000256" key="7">
    <source>
        <dbReference type="ARBA" id="ARBA00022692"/>
    </source>
</evidence>
<accession>A0ABR0Z976</accession>
<evidence type="ECO:0000256" key="12">
    <source>
        <dbReference type="ARBA" id="ARBA00023211"/>
    </source>
</evidence>
<evidence type="ECO:0000256" key="6">
    <source>
        <dbReference type="ARBA" id="ARBA00022679"/>
    </source>
</evidence>
<keyword evidence="9" id="KW-1133">Transmembrane helix</keyword>
<comment type="cofactor">
    <cofactor evidence="1">
        <name>Mn(2+)</name>
        <dbReference type="ChEBI" id="CHEBI:29035"/>
    </cofactor>
</comment>
<sequence length="352" mass="41427">MNAKTRVVVIITFSFILSFCAYKYTDKWSDFKPYLPSICKTFNSRLVENSTSNPDPQNHPFPFRISEKLSLQDWFLPSSKVELRTKTPWNAPILWEGTFNRTYLEEFYRNNPVTIGLTVFALGKYLDKYLEKFLASADKYFMPGHKVIYYVMVDNHSKLPYIEYGTSRFLKPRVVAKEARWQDVSMMRMKTLADMLQDFIKDEVDYVFCMDVDMDFRAPYGVETLGELVAQAQAWFMNSPNTEFTYERRPESKAYIEMGQGDFYYHAAVFGGTPSRVLDLVRSCYAGIMEDKKNNIEAVWHDESHLNKYFLEHKPTLILSPEYCWDYKIHTEMEHVKLAWAVKDYAEVRDNV</sequence>
<comment type="catalytic activity">
    <reaction evidence="16">
        <text>a beta-D-galactosyl-(1-&gt;4)-N-acetyl-beta-D-glucosaminyl derivative + UDP-alpha-D-galactose = an alpha-D-galactosyl-(1-&gt;3)-beta-D-galactosyl-(1-&gt;4)-N-acetyl-beta-D-glucosaminyl derivative + UDP + H(+)</text>
        <dbReference type="Rhea" id="RHEA:13013"/>
        <dbReference type="ChEBI" id="CHEBI:15378"/>
        <dbReference type="ChEBI" id="CHEBI:58223"/>
        <dbReference type="ChEBI" id="CHEBI:66914"/>
        <dbReference type="ChEBI" id="CHEBI:133507"/>
        <dbReference type="ChEBI" id="CHEBI:138024"/>
        <dbReference type="EC" id="2.4.1.87"/>
    </reaction>
</comment>
<evidence type="ECO:0000256" key="2">
    <source>
        <dbReference type="ARBA" id="ARBA00004447"/>
    </source>
</evidence>
<keyword evidence="5" id="KW-0328">Glycosyltransferase</keyword>
<dbReference type="EMBL" id="JAHFZB010000015">
    <property type="protein sequence ID" value="KAK6481015.1"/>
    <property type="molecule type" value="Genomic_DNA"/>
</dbReference>
<evidence type="ECO:0000256" key="4">
    <source>
        <dbReference type="ARBA" id="ARBA00010413"/>
    </source>
</evidence>
<evidence type="ECO:0000256" key="8">
    <source>
        <dbReference type="ARBA" id="ARBA00022723"/>
    </source>
</evidence>
<dbReference type="Proteomes" id="UP001369086">
    <property type="component" value="Unassembled WGS sequence"/>
</dbReference>
<dbReference type="Gene3D" id="3.90.550.10">
    <property type="entry name" value="Spore Coat Polysaccharide Biosynthesis Protein SpsA, Chain A"/>
    <property type="match status" value="1"/>
</dbReference>
<comment type="pathway">
    <text evidence="3">Protein modification; protein glycosylation.</text>
</comment>
<evidence type="ECO:0000256" key="9">
    <source>
        <dbReference type="ARBA" id="ARBA00022989"/>
    </source>
</evidence>
<dbReference type="InterPro" id="IPR029044">
    <property type="entry name" value="Nucleotide-diphossugar_trans"/>
</dbReference>
<evidence type="ECO:0000256" key="11">
    <source>
        <dbReference type="ARBA" id="ARBA00023136"/>
    </source>
</evidence>
<name>A0ABR0Z976_HUSHU</name>